<dbReference type="Proteomes" id="UP000315403">
    <property type="component" value="Unassembled WGS sequence"/>
</dbReference>
<protein>
    <submittedName>
        <fullName evidence="1">Uncharacterized protein</fullName>
    </submittedName>
</protein>
<dbReference type="RefSeq" id="WP_142089681.1">
    <property type="nucleotide sequence ID" value="NZ_SZUV01000003.1"/>
</dbReference>
<gene>
    <name evidence="1" type="ORF">DLNHIDIE_03043</name>
</gene>
<sequence length="71" mass="7824">MRNQTTSSHRDQFDPLIDYALTRPALSERDIDLVSAHEGYALIFVALGQASQTARINSFAGPGYCSPESHQ</sequence>
<evidence type="ECO:0000313" key="1">
    <source>
        <dbReference type="EMBL" id="TQN49634.1"/>
    </source>
</evidence>
<comment type="caution">
    <text evidence="1">The sequence shown here is derived from an EMBL/GenBank/DDBJ whole genome shotgun (WGS) entry which is preliminary data.</text>
</comment>
<proteinExistence type="predicted"/>
<name>A0A543PZX5_ACITH</name>
<evidence type="ECO:0000313" key="2">
    <source>
        <dbReference type="Proteomes" id="UP000315403"/>
    </source>
</evidence>
<organism evidence="1 2">
    <name type="scientific">Acidithiobacillus thiooxidans ATCC 19377</name>
    <dbReference type="NCBI Taxonomy" id="637390"/>
    <lineage>
        <taxon>Bacteria</taxon>
        <taxon>Pseudomonadati</taxon>
        <taxon>Pseudomonadota</taxon>
        <taxon>Acidithiobacillia</taxon>
        <taxon>Acidithiobacillales</taxon>
        <taxon>Acidithiobacillaceae</taxon>
        <taxon>Acidithiobacillus</taxon>
    </lineage>
</organism>
<accession>A0A543PZX5</accession>
<dbReference type="EMBL" id="SZUV01000003">
    <property type="protein sequence ID" value="TQN49634.1"/>
    <property type="molecule type" value="Genomic_DNA"/>
</dbReference>
<dbReference type="AlphaFoldDB" id="A0A543PZX5"/>
<reference evidence="1 2" key="1">
    <citation type="submission" date="2019-03" db="EMBL/GenBank/DDBJ databases">
        <title>New insights into Acidothiobacillus thiooxidans sulfur metabolism through coupled gene expression, solution geochemistry, microscopy and spectroscopy analyses.</title>
        <authorList>
            <person name="Camacho D."/>
            <person name="Frazao R."/>
            <person name="Fouillen A."/>
            <person name="Nanci A."/>
            <person name="Lang B.F."/>
            <person name="Apte S.C."/>
            <person name="Baron C."/>
            <person name="Warren L.A."/>
        </authorList>
    </citation>
    <scope>NUCLEOTIDE SEQUENCE [LARGE SCALE GENOMIC DNA]</scope>
    <source>
        <strain evidence="1 2">ATCC 19377</strain>
    </source>
</reference>